<dbReference type="InterPro" id="IPR044037">
    <property type="entry name" value="FANCL_d3"/>
</dbReference>
<dbReference type="VEuPathDB" id="AmoebaDB:NAEGRDRAFT_29885"/>
<name>D2V0R6_NAEGR</name>
<dbReference type="STRING" id="5762.D2V0R6"/>
<evidence type="ECO:0000256" key="1">
    <source>
        <dbReference type="PROSITE-ProRule" id="PRU00175"/>
    </source>
</evidence>
<dbReference type="InterPro" id="IPR013083">
    <property type="entry name" value="Znf_RING/FYVE/PHD"/>
</dbReference>
<dbReference type="InterPro" id="IPR026850">
    <property type="entry name" value="FANCL_C"/>
</dbReference>
<proteinExistence type="predicted"/>
<dbReference type="RefSeq" id="XP_002682518.1">
    <property type="nucleotide sequence ID" value="XM_002682472.1"/>
</dbReference>
<evidence type="ECO:0000313" key="4">
    <source>
        <dbReference type="Proteomes" id="UP000006671"/>
    </source>
</evidence>
<dbReference type="SUPFAM" id="SSF57850">
    <property type="entry name" value="RING/U-box"/>
    <property type="match status" value="1"/>
</dbReference>
<dbReference type="InterPro" id="IPR001841">
    <property type="entry name" value="Znf_RING"/>
</dbReference>
<evidence type="ECO:0000313" key="3">
    <source>
        <dbReference type="EMBL" id="EFC49774.1"/>
    </source>
</evidence>
<dbReference type="InParanoid" id="D2V0R6"/>
<feature type="domain" description="RING-type" evidence="2">
    <location>
        <begin position="147"/>
        <end position="203"/>
    </location>
</feature>
<keyword evidence="1" id="KW-0863">Zinc-finger</keyword>
<accession>D2V0R6</accession>
<dbReference type="Gene3D" id="3.10.110.20">
    <property type="entry name" value="RWD domain-like"/>
    <property type="match status" value="1"/>
</dbReference>
<keyword evidence="1" id="KW-0479">Metal-binding</keyword>
<protein>
    <submittedName>
        <fullName evidence="3">Predicted protein</fullName>
    </submittedName>
</protein>
<gene>
    <name evidence="3" type="ORF">NAEGRDRAFT_29885</name>
</gene>
<dbReference type="Proteomes" id="UP000006671">
    <property type="component" value="Unassembled WGS sequence"/>
</dbReference>
<evidence type="ECO:0000259" key="2">
    <source>
        <dbReference type="PROSITE" id="PS50089"/>
    </source>
</evidence>
<dbReference type="PANTHER" id="PTHR13206:SF0">
    <property type="entry name" value="E3 UBIQUITIN-PROTEIN LIGASE FANCL"/>
    <property type="match status" value="1"/>
</dbReference>
<dbReference type="GO" id="GO:0008270">
    <property type="term" value="F:zinc ion binding"/>
    <property type="evidence" value="ECO:0007669"/>
    <property type="project" value="UniProtKB-KW"/>
</dbReference>
<dbReference type="eggNOG" id="KOG3268">
    <property type="taxonomic scope" value="Eukaryota"/>
</dbReference>
<reference evidence="3 4" key="1">
    <citation type="journal article" date="2010" name="Cell">
        <title>The genome of Naegleria gruberi illuminates early eukaryotic versatility.</title>
        <authorList>
            <person name="Fritz-Laylin L.K."/>
            <person name="Prochnik S.E."/>
            <person name="Ginger M.L."/>
            <person name="Dacks J.B."/>
            <person name="Carpenter M.L."/>
            <person name="Field M.C."/>
            <person name="Kuo A."/>
            <person name="Paredez A."/>
            <person name="Chapman J."/>
            <person name="Pham J."/>
            <person name="Shu S."/>
            <person name="Neupane R."/>
            <person name="Cipriano M."/>
            <person name="Mancuso J."/>
            <person name="Tu H."/>
            <person name="Salamov A."/>
            <person name="Lindquist E."/>
            <person name="Shapiro H."/>
            <person name="Lucas S."/>
            <person name="Grigoriev I.V."/>
            <person name="Cande W.Z."/>
            <person name="Fulton C."/>
            <person name="Rokhsar D.S."/>
            <person name="Dawson S.C."/>
        </authorList>
    </citation>
    <scope>NUCLEOTIDE SEQUENCE [LARGE SCALE GENOMIC DNA]</scope>
    <source>
        <strain evidence="3 4">NEG-M</strain>
    </source>
</reference>
<dbReference type="KEGG" id="ngr:NAEGRDRAFT_29885"/>
<dbReference type="GO" id="GO:0043240">
    <property type="term" value="C:Fanconi anaemia nuclear complex"/>
    <property type="evidence" value="ECO:0007669"/>
    <property type="project" value="InterPro"/>
</dbReference>
<dbReference type="PROSITE" id="PS50089">
    <property type="entry name" value="ZF_RING_2"/>
    <property type="match status" value="1"/>
</dbReference>
<dbReference type="CDD" id="cd23832">
    <property type="entry name" value="DRWD-C_FANCL"/>
    <property type="match status" value="1"/>
</dbReference>
<dbReference type="GO" id="GO:0006513">
    <property type="term" value="P:protein monoubiquitination"/>
    <property type="evidence" value="ECO:0007669"/>
    <property type="project" value="TreeGrafter"/>
</dbReference>
<dbReference type="PANTHER" id="PTHR13206">
    <property type="entry name" value="UBIQUITIN LIGASE PROTEIN PHF9 FANCONI ANEMIA GROUP L PROTEIN"/>
    <property type="match status" value="1"/>
</dbReference>
<dbReference type="OrthoDB" id="10263265at2759"/>
<dbReference type="SMART" id="SM01197">
    <property type="entry name" value="FANCL_C"/>
    <property type="match status" value="1"/>
</dbReference>
<organism evidence="4">
    <name type="scientific">Naegleria gruberi</name>
    <name type="common">Amoeba</name>
    <dbReference type="NCBI Taxonomy" id="5762"/>
    <lineage>
        <taxon>Eukaryota</taxon>
        <taxon>Discoba</taxon>
        <taxon>Heterolobosea</taxon>
        <taxon>Tetramitia</taxon>
        <taxon>Eutetramitia</taxon>
        <taxon>Vahlkampfiidae</taxon>
        <taxon>Naegleria</taxon>
    </lineage>
</organism>
<sequence>MDTSNDFQQKDLLSSKLTLSIIYEKYKEMIEKISDFFDVIEDFDTNVRVLEPEKPTRAHTMRRIVIGNHCSMQIVIDPFKPREKPKDIKLLGSDSIISPLKFNLNNNRNKWNMNKLLRENLETLMDIEFPKPSTDPTTEQDEFSENCGVCYSYRLNMKIPDKVCDNVKCGMPFHSECLIEWLRSIPGTHQSFDTVFGSCPYCSSTLSVSTSK</sequence>
<dbReference type="Gene3D" id="3.30.40.10">
    <property type="entry name" value="Zinc/RING finger domain, C3HC4 (zinc finger)"/>
    <property type="match status" value="1"/>
</dbReference>
<dbReference type="AlphaFoldDB" id="D2V0R6"/>
<dbReference type="Pfam" id="PF18891">
    <property type="entry name" value="FANCL_d3"/>
    <property type="match status" value="1"/>
</dbReference>
<keyword evidence="1" id="KW-0862">Zinc</keyword>
<dbReference type="EMBL" id="GG738847">
    <property type="protein sequence ID" value="EFC49774.1"/>
    <property type="molecule type" value="Genomic_DNA"/>
</dbReference>
<dbReference type="CDD" id="cd16490">
    <property type="entry name" value="RING-CH-C4HC3_FANCL"/>
    <property type="match status" value="1"/>
</dbReference>
<dbReference type="InterPro" id="IPR043003">
    <property type="entry name" value="FANCL_d3_sf"/>
</dbReference>
<dbReference type="GO" id="GO:0036297">
    <property type="term" value="P:interstrand cross-link repair"/>
    <property type="evidence" value="ECO:0007669"/>
    <property type="project" value="InterPro"/>
</dbReference>
<dbReference type="GeneID" id="8852285"/>
<dbReference type="InterPro" id="IPR026848">
    <property type="entry name" value="Fancl"/>
</dbReference>
<dbReference type="Pfam" id="PF11793">
    <property type="entry name" value="FANCL_C"/>
    <property type="match status" value="1"/>
</dbReference>
<dbReference type="GO" id="GO:0061630">
    <property type="term" value="F:ubiquitin protein ligase activity"/>
    <property type="evidence" value="ECO:0007669"/>
    <property type="project" value="TreeGrafter"/>
</dbReference>
<keyword evidence="4" id="KW-1185">Reference proteome</keyword>